<proteinExistence type="predicted"/>
<reference evidence="1 2" key="1">
    <citation type="submission" date="2021-03" db="EMBL/GenBank/DDBJ databases">
        <title>Genomic Encyclopedia of Type Strains, Phase IV (KMG-IV): sequencing the most valuable type-strain genomes for metagenomic binning, comparative biology and taxonomic classification.</title>
        <authorList>
            <person name="Goeker M."/>
        </authorList>
    </citation>
    <scope>NUCLEOTIDE SEQUENCE [LARGE SCALE GENOMIC DNA]</scope>
    <source>
        <strain evidence="1 2">DSM 21600</strain>
    </source>
</reference>
<keyword evidence="2" id="KW-1185">Reference proteome</keyword>
<dbReference type="Proteomes" id="UP000759443">
    <property type="component" value="Unassembled WGS sequence"/>
</dbReference>
<sequence>MDALTGFPGVPRDGLSTGRKALPYRRRCIYFRTTETRGTILRIFHGAHNVSPQDFQQND</sequence>
<gene>
    <name evidence="1" type="ORF">J2Z17_002213</name>
</gene>
<dbReference type="EMBL" id="JAGGJU010000005">
    <property type="protein sequence ID" value="MBP1850776.1"/>
    <property type="molecule type" value="Genomic_DNA"/>
</dbReference>
<name>A0ABS4DYL0_9HYPH</name>
<dbReference type="RefSeq" id="WP_209944830.1">
    <property type="nucleotide sequence ID" value="NZ_JAGGJU010000005.1"/>
</dbReference>
<evidence type="ECO:0000313" key="1">
    <source>
        <dbReference type="EMBL" id="MBP1850776.1"/>
    </source>
</evidence>
<dbReference type="InterPro" id="IPR035093">
    <property type="entry name" value="RelE/ParE_toxin_dom_sf"/>
</dbReference>
<comment type="caution">
    <text evidence="1">The sequence shown here is derived from an EMBL/GenBank/DDBJ whole genome shotgun (WGS) entry which is preliminary data.</text>
</comment>
<accession>A0ABS4DYL0</accession>
<protein>
    <submittedName>
        <fullName evidence="1">Plasmid stabilization system protein ParE</fullName>
    </submittedName>
</protein>
<dbReference type="Gene3D" id="3.30.2310.20">
    <property type="entry name" value="RelE-like"/>
    <property type="match status" value="1"/>
</dbReference>
<organism evidence="1 2">
    <name type="scientific">Rhizobium halophytocola</name>
    <dbReference type="NCBI Taxonomy" id="735519"/>
    <lineage>
        <taxon>Bacteria</taxon>
        <taxon>Pseudomonadati</taxon>
        <taxon>Pseudomonadota</taxon>
        <taxon>Alphaproteobacteria</taxon>
        <taxon>Hyphomicrobiales</taxon>
        <taxon>Rhizobiaceae</taxon>
        <taxon>Rhizobium/Agrobacterium group</taxon>
        <taxon>Rhizobium</taxon>
    </lineage>
</organism>
<evidence type="ECO:0000313" key="2">
    <source>
        <dbReference type="Proteomes" id="UP000759443"/>
    </source>
</evidence>